<reference evidence="4" key="4">
    <citation type="submission" date="2025-09" db="UniProtKB">
        <authorList>
            <consortium name="Ensembl"/>
        </authorList>
    </citation>
    <scope>IDENTIFICATION</scope>
</reference>
<sequence length="416" mass="47355">MSGRVGDLSARQAEALAQFREKIQDVLPQCPSQTDHFLLLKSFYLSVKQGLKQSPFTLQHLEFRKHMKADTITADWKPPEAIDKYLSGGMCGYDREGSPVWYDVIGPVDPKGLLLSASKQDFIKCKVRDCEMLQKECEQQSQRLGKNVESITMIYDCEGLGLKHLWKPAIDLYGEVLTMFEDNYPEGLKRLLVIKAPKLFPVAYNLVKHFLSEDTRHKIMILGSNWQDVLRKYIDPEELPAVYGGKLTDPDGDPRCRTRIKQGGLVPQSYYAREFIKVQYDHSVSISRGSSHQMEYEILAPGCVLRWQFCCEGADVGFGVFLKKRLGEWMKAGQMQEVVPSQRYNAHLVPEDGTLTCAEAGVYVLRFDNTYSIFQSKKVSFTVEVLLPSKFRDENTKKSGLKTQKKYGVKTQKYGG</sequence>
<dbReference type="InParanoid" id="W5K131"/>
<dbReference type="GO" id="GO:0005737">
    <property type="term" value="C:cytoplasm"/>
    <property type="evidence" value="ECO:0007669"/>
    <property type="project" value="TreeGrafter"/>
</dbReference>
<dbReference type="CDD" id="cd00170">
    <property type="entry name" value="SEC14"/>
    <property type="match status" value="1"/>
</dbReference>
<dbReference type="AlphaFoldDB" id="W5K131"/>
<evidence type="ECO:0000313" key="4">
    <source>
        <dbReference type="Ensembl" id="ENSAMXP00000001291.2"/>
    </source>
</evidence>
<dbReference type="Gene3D" id="3.40.525.10">
    <property type="entry name" value="CRAL-TRIO lipid binding domain"/>
    <property type="match status" value="1"/>
</dbReference>
<name>W5K131_ASTMX</name>
<dbReference type="PANTHER" id="PTHR23324:SF83">
    <property type="entry name" value="SEC14-LIKE PROTEIN 2"/>
    <property type="match status" value="1"/>
</dbReference>
<dbReference type="GeneTree" id="ENSGT00940000165720"/>
<feature type="domain" description="CRAL-TRIO" evidence="2">
    <location>
        <begin position="78"/>
        <end position="251"/>
    </location>
</feature>
<keyword evidence="5" id="KW-1185">Reference proteome</keyword>
<dbReference type="InterPro" id="IPR001251">
    <property type="entry name" value="CRAL-TRIO_dom"/>
</dbReference>
<dbReference type="SMART" id="SM00516">
    <property type="entry name" value="SEC14"/>
    <property type="match status" value="1"/>
</dbReference>
<accession>W5K131</accession>
<dbReference type="InterPro" id="IPR036865">
    <property type="entry name" value="CRAL-TRIO_dom_sf"/>
</dbReference>
<dbReference type="Ensembl" id="ENSAMXT00000001291.2">
    <property type="protein sequence ID" value="ENSAMXP00000001291.2"/>
    <property type="gene ID" value="ENSAMXG00000001263.2"/>
</dbReference>
<dbReference type="eggNOG" id="KOG1471">
    <property type="taxonomic scope" value="Eukaryota"/>
</dbReference>
<evidence type="ECO:0000259" key="2">
    <source>
        <dbReference type="PROSITE" id="PS50191"/>
    </source>
</evidence>
<reference evidence="4" key="3">
    <citation type="submission" date="2025-08" db="UniProtKB">
        <authorList>
            <consortium name="Ensembl"/>
        </authorList>
    </citation>
    <scope>IDENTIFICATION</scope>
</reference>
<dbReference type="PROSITE" id="PS50866">
    <property type="entry name" value="GOLD"/>
    <property type="match status" value="1"/>
</dbReference>
<organism evidence="4 5">
    <name type="scientific">Astyanax mexicanus</name>
    <name type="common">Blind cave fish</name>
    <name type="synonym">Astyanax fasciatus mexicanus</name>
    <dbReference type="NCBI Taxonomy" id="7994"/>
    <lineage>
        <taxon>Eukaryota</taxon>
        <taxon>Metazoa</taxon>
        <taxon>Chordata</taxon>
        <taxon>Craniata</taxon>
        <taxon>Vertebrata</taxon>
        <taxon>Euteleostomi</taxon>
        <taxon>Actinopterygii</taxon>
        <taxon>Neopterygii</taxon>
        <taxon>Teleostei</taxon>
        <taxon>Ostariophysi</taxon>
        <taxon>Characiformes</taxon>
        <taxon>Characoidei</taxon>
        <taxon>Acestrorhamphidae</taxon>
        <taxon>Acestrorhamphinae</taxon>
        <taxon>Astyanax</taxon>
    </lineage>
</organism>
<dbReference type="SUPFAM" id="SSF46938">
    <property type="entry name" value="CRAL/TRIO N-terminal domain"/>
    <property type="match status" value="1"/>
</dbReference>
<dbReference type="SUPFAM" id="SSF101576">
    <property type="entry name" value="Supernatant protein factor (SPF), C-terminal domain"/>
    <property type="match status" value="1"/>
</dbReference>
<feature type="compositionally biased region" description="Basic residues" evidence="1">
    <location>
        <begin position="399"/>
        <end position="408"/>
    </location>
</feature>
<dbReference type="Pfam" id="PF00650">
    <property type="entry name" value="CRAL_TRIO"/>
    <property type="match status" value="1"/>
</dbReference>
<dbReference type="Bgee" id="ENSAMXG00000001263">
    <property type="expression patterns" value="Expressed in camera-type eye and 10 other cell types or tissues"/>
</dbReference>
<dbReference type="InterPro" id="IPR009038">
    <property type="entry name" value="GOLD_dom"/>
</dbReference>
<dbReference type="InterPro" id="IPR051064">
    <property type="entry name" value="SEC14/CRAL-TRIO_domain"/>
</dbReference>
<reference evidence="5" key="1">
    <citation type="submission" date="2013-03" db="EMBL/GenBank/DDBJ databases">
        <authorList>
            <person name="Jeffery W."/>
            <person name="Warren W."/>
            <person name="Wilson R.K."/>
        </authorList>
    </citation>
    <scope>NUCLEOTIDE SEQUENCE</scope>
    <source>
        <strain evidence="5">female</strain>
    </source>
</reference>
<dbReference type="Proteomes" id="UP000018467">
    <property type="component" value="Unassembled WGS sequence"/>
</dbReference>
<reference evidence="5" key="2">
    <citation type="journal article" date="2014" name="Nat. Commun.">
        <title>The cavefish genome reveals candidate genes for eye loss.</title>
        <authorList>
            <person name="McGaugh S.E."/>
            <person name="Gross J.B."/>
            <person name="Aken B."/>
            <person name="Blin M."/>
            <person name="Borowsky R."/>
            <person name="Chalopin D."/>
            <person name="Hinaux H."/>
            <person name="Jeffery W.R."/>
            <person name="Keene A."/>
            <person name="Ma L."/>
            <person name="Minx P."/>
            <person name="Murphy D."/>
            <person name="O'Quin K.E."/>
            <person name="Retaux S."/>
            <person name="Rohner N."/>
            <person name="Searle S.M."/>
            <person name="Stahl B.A."/>
            <person name="Tabin C."/>
            <person name="Volff J.N."/>
            <person name="Yoshizawa M."/>
            <person name="Warren W.C."/>
        </authorList>
    </citation>
    <scope>NUCLEOTIDE SEQUENCE [LARGE SCALE GENOMIC DNA]</scope>
    <source>
        <strain evidence="5">female</strain>
    </source>
</reference>
<evidence type="ECO:0000313" key="5">
    <source>
        <dbReference type="Proteomes" id="UP000018467"/>
    </source>
</evidence>
<dbReference type="STRING" id="7994.ENSAMXP00000001291"/>
<dbReference type="PANTHER" id="PTHR23324">
    <property type="entry name" value="SEC14 RELATED PROTEIN"/>
    <property type="match status" value="1"/>
</dbReference>
<dbReference type="InterPro" id="IPR036598">
    <property type="entry name" value="GOLD_dom_sf"/>
</dbReference>
<feature type="region of interest" description="Disordered" evidence="1">
    <location>
        <begin position="397"/>
        <end position="416"/>
    </location>
</feature>
<dbReference type="FunCoup" id="W5K131">
    <property type="interactions" value="641"/>
</dbReference>
<dbReference type="PROSITE" id="PS50191">
    <property type="entry name" value="CRAL_TRIO"/>
    <property type="match status" value="1"/>
</dbReference>
<dbReference type="InterPro" id="IPR036273">
    <property type="entry name" value="CRAL/TRIO_N_dom_sf"/>
</dbReference>
<evidence type="ECO:0000259" key="3">
    <source>
        <dbReference type="PROSITE" id="PS50866"/>
    </source>
</evidence>
<feature type="domain" description="GOLD" evidence="3">
    <location>
        <begin position="277"/>
        <end position="385"/>
    </location>
</feature>
<protein>
    <submittedName>
        <fullName evidence="4">SEC14 like lipid binding 2</fullName>
    </submittedName>
</protein>
<dbReference type="SUPFAM" id="SSF52087">
    <property type="entry name" value="CRAL/TRIO domain"/>
    <property type="match status" value="1"/>
</dbReference>
<proteinExistence type="predicted"/>
<dbReference type="Gene3D" id="2.60.120.680">
    <property type="entry name" value="GOLD domain"/>
    <property type="match status" value="1"/>
</dbReference>
<dbReference type="HOGENOM" id="CLU_014001_2_1_1"/>
<evidence type="ECO:0000256" key="1">
    <source>
        <dbReference type="SAM" id="MobiDB-lite"/>
    </source>
</evidence>